<dbReference type="InterPro" id="IPR001179">
    <property type="entry name" value="PPIase_FKBP_dom"/>
</dbReference>
<keyword evidence="6" id="KW-0143">Chaperone</keyword>
<comment type="subcellular location">
    <subcellularLocation>
        <location evidence="2">Cytoplasm</location>
    </subcellularLocation>
</comment>
<protein>
    <recommendedName>
        <fullName evidence="10">Peptidyl-prolyl cis-trans isomerase</fullName>
        <ecNumber evidence="10">5.2.1.8</ecNumber>
    </recommendedName>
</protein>
<keyword evidence="4" id="KW-0963">Cytoplasm</keyword>
<comment type="catalytic activity">
    <reaction evidence="1 9 10">
        <text>[protein]-peptidylproline (omega=180) = [protein]-peptidylproline (omega=0)</text>
        <dbReference type="Rhea" id="RHEA:16237"/>
        <dbReference type="Rhea" id="RHEA-COMP:10747"/>
        <dbReference type="Rhea" id="RHEA-COMP:10748"/>
        <dbReference type="ChEBI" id="CHEBI:83833"/>
        <dbReference type="ChEBI" id="CHEBI:83834"/>
        <dbReference type="EC" id="5.2.1.8"/>
    </reaction>
</comment>
<evidence type="ECO:0000256" key="5">
    <source>
        <dbReference type="ARBA" id="ARBA00023110"/>
    </source>
</evidence>
<comment type="similarity">
    <text evidence="3 10">Belongs to the FKBP-type PPIase family.</text>
</comment>
<feature type="domain" description="PPIase FKBP-type" evidence="12">
    <location>
        <begin position="7"/>
        <end position="81"/>
    </location>
</feature>
<dbReference type="Proteomes" id="UP001197214">
    <property type="component" value="Unassembled WGS sequence"/>
</dbReference>
<proteinExistence type="inferred from homology"/>
<organism evidence="13 14">
    <name type="scientific">Stakelama flava</name>
    <dbReference type="NCBI Taxonomy" id="2860338"/>
    <lineage>
        <taxon>Bacteria</taxon>
        <taxon>Pseudomonadati</taxon>
        <taxon>Pseudomonadota</taxon>
        <taxon>Alphaproteobacteria</taxon>
        <taxon>Sphingomonadales</taxon>
        <taxon>Sphingomonadaceae</taxon>
        <taxon>Stakelama</taxon>
    </lineage>
</organism>
<evidence type="ECO:0000313" key="14">
    <source>
        <dbReference type="Proteomes" id="UP001197214"/>
    </source>
</evidence>
<comment type="caution">
    <text evidence="13">The sequence shown here is derived from an EMBL/GenBank/DDBJ whole genome shotgun (WGS) entry which is preliminary data.</text>
</comment>
<dbReference type="EMBL" id="JAHWZX010000010">
    <property type="protein sequence ID" value="MBW4331475.1"/>
    <property type="molecule type" value="Genomic_DNA"/>
</dbReference>
<dbReference type="RefSeq" id="WP_219238603.1">
    <property type="nucleotide sequence ID" value="NZ_JAHWZX010000010.1"/>
</dbReference>
<name>A0ABS6XMN4_9SPHN</name>
<feature type="region of interest" description="Disordered" evidence="11">
    <location>
        <begin position="84"/>
        <end position="103"/>
    </location>
</feature>
<dbReference type="GO" id="GO:0003755">
    <property type="term" value="F:peptidyl-prolyl cis-trans isomerase activity"/>
    <property type="evidence" value="ECO:0007669"/>
    <property type="project" value="UniProtKB-EC"/>
</dbReference>
<keyword evidence="7 9" id="KW-0413">Isomerase</keyword>
<evidence type="ECO:0000256" key="10">
    <source>
        <dbReference type="RuleBase" id="RU003915"/>
    </source>
</evidence>
<gene>
    <name evidence="13" type="ORF">KY084_11415</name>
</gene>
<keyword evidence="5 9" id="KW-0697">Rotamase</keyword>
<evidence type="ECO:0000313" key="13">
    <source>
        <dbReference type="EMBL" id="MBW4331475.1"/>
    </source>
</evidence>
<dbReference type="PANTHER" id="PTHR47861">
    <property type="entry name" value="FKBP-TYPE PEPTIDYL-PROLYL CIS-TRANS ISOMERASE SLYD"/>
    <property type="match status" value="1"/>
</dbReference>
<evidence type="ECO:0000256" key="3">
    <source>
        <dbReference type="ARBA" id="ARBA00006577"/>
    </source>
</evidence>
<dbReference type="PROSITE" id="PS50059">
    <property type="entry name" value="FKBP_PPIASE"/>
    <property type="match status" value="1"/>
</dbReference>
<evidence type="ECO:0000256" key="8">
    <source>
        <dbReference type="ARBA" id="ARBA00037071"/>
    </source>
</evidence>
<evidence type="ECO:0000256" key="11">
    <source>
        <dbReference type="SAM" id="MobiDB-lite"/>
    </source>
</evidence>
<evidence type="ECO:0000256" key="7">
    <source>
        <dbReference type="ARBA" id="ARBA00023235"/>
    </source>
</evidence>
<comment type="function">
    <text evidence="8">Also involved in hydrogenase metallocenter assembly, probably by participating in the nickel insertion step. This function in hydrogenase biosynthesis requires chaperone activity and the presence of the metal-binding domain, but not PPIase activity.</text>
</comment>
<reference evidence="13 14" key="1">
    <citation type="submission" date="2021-07" db="EMBL/GenBank/DDBJ databases">
        <title>Stakelama flava sp. nov., a novel endophytic bacterium isolated from branch of Kandelia candel.</title>
        <authorList>
            <person name="Tuo L."/>
        </authorList>
    </citation>
    <scope>NUCLEOTIDE SEQUENCE [LARGE SCALE GENOMIC DNA]</scope>
    <source>
        <strain evidence="13 14">CBK3Z-3</strain>
    </source>
</reference>
<evidence type="ECO:0000256" key="4">
    <source>
        <dbReference type="ARBA" id="ARBA00022490"/>
    </source>
</evidence>
<dbReference type="PANTHER" id="PTHR47861:SF3">
    <property type="entry name" value="FKBP-TYPE PEPTIDYL-PROLYL CIS-TRANS ISOMERASE SLYD"/>
    <property type="match status" value="1"/>
</dbReference>
<evidence type="ECO:0000256" key="1">
    <source>
        <dbReference type="ARBA" id="ARBA00000971"/>
    </source>
</evidence>
<sequence length="145" mass="15232">MQTAKNGDTVLIDYVVRKSDDTVVGGTQQEGPQTVTIGGSQIFPQIEAALDGMKVGEEQTVKIAAADAFGPRHEDRIIEIPRANLPQDPAPQPGMALSAQQQDGSTATLVITEVGDEAIKADANHPLAGEDLTFGLTLVEIKQAA</sequence>
<dbReference type="Pfam" id="PF00254">
    <property type="entry name" value="FKBP_C"/>
    <property type="match status" value="1"/>
</dbReference>
<evidence type="ECO:0000259" key="12">
    <source>
        <dbReference type="PROSITE" id="PS50059"/>
    </source>
</evidence>
<evidence type="ECO:0000256" key="6">
    <source>
        <dbReference type="ARBA" id="ARBA00023186"/>
    </source>
</evidence>
<dbReference type="EC" id="5.2.1.8" evidence="10"/>
<accession>A0ABS6XMN4</accession>
<evidence type="ECO:0000256" key="2">
    <source>
        <dbReference type="ARBA" id="ARBA00004496"/>
    </source>
</evidence>
<evidence type="ECO:0000256" key="9">
    <source>
        <dbReference type="PROSITE-ProRule" id="PRU00277"/>
    </source>
</evidence>
<keyword evidence="14" id="KW-1185">Reference proteome</keyword>